<dbReference type="InterPro" id="IPR002123">
    <property type="entry name" value="Plipid/glycerol_acylTrfase"/>
</dbReference>
<name>A0A3B0WRA5_9ZZZZ</name>
<dbReference type="SUPFAM" id="SSF69593">
    <property type="entry name" value="Glycerol-3-phosphate (1)-acyltransferase"/>
    <property type="match status" value="1"/>
</dbReference>
<comment type="subcellular location">
    <subcellularLocation>
        <location evidence="1">Membrane</location>
    </subcellularLocation>
</comment>
<organism evidence="10">
    <name type="scientific">hydrothermal vent metagenome</name>
    <dbReference type="NCBI Taxonomy" id="652676"/>
    <lineage>
        <taxon>unclassified sequences</taxon>
        <taxon>metagenomes</taxon>
        <taxon>ecological metagenomes</taxon>
    </lineage>
</organism>
<protein>
    <submittedName>
        <fullName evidence="10">1-acyl-sn-glycerol-3-phosphate acyltransferase</fullName>
        <ecNumber evidence="10">2.3.1.51</ecNumber>
    </submittedName>
</protein>
<gene>
    <name evidence="10" type="ORF">MNBD_GAMMA06-1539</name>
</gene>
<evidence type="ECO:0000313" key="10">
    <source>
        <dbReference type="EMBL" id="VAW51789.1"/>
    </source>
</evidence>
<keyword evidence="7 10" id="KW-0012">Acyltransferase</keyword>
<dbReference type="GO" id="GO:0006629">
    <property type="term" value="P:lipid metabolic process"/>
    <property type="evidence" value="ECO:0007669"/>
    <property type="project" value="UniProtKB-KW"/>
</dbReference>
<evidence type="ECO:0000259" key="9">
    <source>
        <dbReference type="SMART" id="SM00563"/>
    </source>
</evidence>
<dbReference type="AlphaFoldDB" id="A0A3B0WRA5"/>
<dbReference type="SMART" id="SM00563">
    <property type="entry name" value="PlsC"/>
    <property type="match status" value="1"/>
</dbReference>
<evidence type="ECO:0000256" key="5">
    <source>
        <dbReference type="ARBA" id="ARBA00023098"/>
    </source>
</evidence>
<keyword evidence="5" id="KW-0443">Lipid metabolism</keyword>
<dbReference type="Pfam" id="PF01553">
    <property type="entry name" value="Acyltransferase"/>
    <property type="match status" value="1"/>
</dbReference>
<dbReference type="PANTHER" id="PTHR23063">
    <property type="entry name" value="PHOSPHOLIPID ACYLTRANSFERASE"/>
    <property type="match status" value="1"/>
</dbReference>
<evidence type="ECO:0000256" key="8">
    <source>
        <dbReference type="SAM" id="Phobius"/>
    </source>
</evidence>
<sequence>MLKSIKNIFLLPVTWFFLVLLSIFLYLLSHLPRVFSGRYYHFLSRFWCKIFVRALDVDLKLICKNKKPLPKQYILISNHPSALEDFGVPALFDVYPLAKAGVRDWVVLGRISDYAGTIYVTRGSASSRHAAKQALADAVQSGKNIVIFPEGGCKGSRIYEKFQTGAFAISLQTGIPILPVFLQYIDQTAFEWTGETLLKKLWQIFKTNNNRVNYYAFDTINPSEFKDKESYTKHVHALYLEWQKEYLDKL</sequence>
<proteinExistence type="predicted"/>
<dbReference type="EC" id="2.3.1.51" evidence="10"/>
<evidence type="ECO:0000256" key="3">
    <source>
        <dbReference type="ARBA" id="ARBA00022692"/>
    </source>
</evidence>
<keyword evidence="4 8" id="KW-1133">Transmembrane helix</keyword>
<evidence type="ECO:0000256" key="2">
    <source>
        <dbReference type="ARBA" id="ARBA00022679"/>
    </source>
</evidence>
<evidence type="ECO:0000256" key="1">
    <source>
        <dbReference type="ARBA" id="ARBA00004370"/>
    </source>
</evidence>
<accession>A0A3B0WRA5</accession>
<dbReference type="GO" id="GO:0016020">
    <property type="term" value="C:membrane"/>
    <property type="evidence" value="ECO:0007669"/>
    <property type="project" value="UniProtKB-SubCell"/>
</dbReference>
<keyword evidence="6 8" id="KW-0472">Membrane</keyword>
<feature type="transmembrane region" description="Helical" evidence="8">
    <location>
        <begin position="7"/>
        <end position="28"/>
    </location>
</feature>
<dbReference type="PANTHER" id="PTHR23063:SF52">
    <property type="entry name" value="LYSOPHOSPHATIDYLCHOLINE ACYLTRANSFERASE"/>
    <property type="match status" value="1"/>
</dbReference>
<keyword evidence="2 10" id="KW-0808">Transferase</keyword>
<feature type="domain" description="Phospholipid/glycerol acyltransferase" evidence="9">
    <location>
        <begin position="73"/>
        <end position="185"/>
    </location>
</feature>
<reference evidence="10" key="1">
    <citation type="submission" date="2018-06" db="EMBL/GenBank/DDBJ databases">
        <authorList>
            <person name="Zhirakovskaya E."/>
        </authorList>
    </citation>
    <scope>NUCLEOTIDE SEQUENCE</scope>
</reference>
<dbReference type="EMBL" id="UOFD01000035">
    <property type="protein sequence ID" value="VAW51789.1"/>
    <property type="molecule type" value="Genomic_DNA"/>
</dbReference>
<dbReference type="CDD" id="cd07989">
    <property type="entry name" value="LPLAT_AGPAT-like"/>
    <property type="match status" value="1"/>
</dbReference>
<keyword evidence="3 8" id="KW-0812">Transmembrane</keyword>
<evidence type="ECO:0000256" key="6">
    <source>
        <dbReference type="ARBA" id="ARBA00023136"/>
    </source>
</evidence>
<evidence type="ECO:0000256" key="4">
    <source>
        <dbReference type="ARBA" id="ARBA00022989"/>
    </source>
</evidence>
<dbReference type="GO" id="GO:0003841">
    <property type="term" value="F:1-acylglycerol-3-phosphate O-acyltransferase activity"/>
    <property type="evidence" value="ECO:0007669"/>
    <property type="project" value="UniProtKB-EC"/>
</dbReference>
<evidence type="ECO:0000256" key="7">
    <source>
        <dbReference type="ARBA" id="ARBA00023315"/>
    </source>
</evidence>